<proteinExistence type="predicted"/>
<keyword evidence="4" id="KW-1185">Reference proteome</keyword>
<sequence>MVAGPALPDGPAKAAATANGIVAQGRPRRKFLPWLAVLAGRDDGGGPACGDGGVAGACVVGSICGDYAYALAVCDLIQHVGQYGRVIAFAQQSLAQEITESIVRNTQTDASYISVIFEDVKPSDWAGSGKLFD</sequence>
<dbReference type="Pfam" id="PF01361">
    <property type="entry name" value="Tautomerase"/>
    <property type="match status" value="1"/>
</dbReference>
<evidence type="ECO:0000256" key="1">
    <source>
        <dbReference type="ARBA" id="ARBA00023235"/>
    </source>
</evidence>
<dbReference type="GO" id="GO:0016853">
    <property type="term" value="F:isomerase activity"/>
    <property type="evidence" value="ECO:0007669"/>
    <property type="project" value="UniProtKB-KW"/>
</dbReference>
<dbReference type="InterPro" id="IPR004370">
    <property type="entry name" value="4-OT-like_dom"/>
</dbReference>
<evidence type="ECO:0000259" key="2">
    <source>
        <dbReference type="Pfam" id="PF01361"/>
    </source>
</evidence>
<dbReference type="STRING" id="933059.SAMN04488103_11338"/>
<name>A0A1H8MG21_9RHOB</name>
<feature type="domain" description="4-oxalocrotonate tautomerase-like" evidence="2">
    <location>
        <begin position="93"/>
        <end position="131"/>
    </location>
</feature>
<dbReference type="InterPro" id="IPR014347">
    <property type="entry name" value="Tautomerase/MIF_sf"/>
</dbReference>
<organism evidence="3 4">
    <name type="scientific">Gemmobacter aquatilis</name>
    <dbReference type="NCBI Taxonomy" id="933059"/>
    <lineage>
        <taxon>Bacteria</taxon>
        <taxon>Pseudomonadati</taxon>
        <taxon>Pseudomonadota</taxon>
        <taxon>Alphaproteobacteria</taxon>
        <taxon>Rhodobacterales</taxon>
        <taxon>Paracoccaceae</taxon>
        <taxon>Gemmobacter</taxon>
    </lineage>
</organism>
<reference evidence="3 4" key="1">
    <citation type="submission" date="2016-10" db="EMBL/GenBank/DDBJ databases">
        <authorList>
            <person name="de Groot N.N."/>
        </authorList>
    </citation>
    <scope>NUCLEOTIDE SEQUENCE [LARGE SCALE GENOMIC DNA]</scope>
    <source>
        <strain evidence="3 4">DSM 3857</strain>
    </source>
</reference>
<dbReference type="Gene3D" id="3.30.429.10">
    <property type="entry name" value="Macrophage Migration Inhibitory Factor"/>
    <property type="match status" value="1"/>
</dbReference>
<dbReference type="SUPFAM" id="SSF55331">
    <property type="entry name" value="Tautomerase/MIF"/>
    <property type="match status" value="1"/>
</dbReference>
<dbReference type="Proteomes" id="UP000198761">
    <property type="component" value="Unassembled WGS sequence"/>
</dbReference>
<accession>A0A1H8MG21</accession>
<dbReference type="EMBL" id="FOCE01000013">
    <property type="protein sequence ID" value="SEO16240.1"/>
    <property type="molecule type" value="Genomic_DNA"/>
</dbReference>
<gene>
    <name evidence="3" type="ORF">SAMN04488103_11338</name>
</gene>
<keyword evidence="3" id="KW-0670">Pyruvate</keyword>
<evidence type="ECO:0000313" key="4">
    <source>
        <dbReference type="Proteomes" id="UP000198761"/>
    </source>
</evidence>
<evidence type="ECO:0000313" key="3">
    <source>
        <dbReference type="EMBL" id="SEO16240.1"/>
    </source>
</evidence>
<protein>
    <submittedName>
        <fullName evidence="3">Phenylpyruvate tautomerase PptA, 4-oxalocrotonate tautomerase family</fullName>
    </submittedName>
</protein>
<dbReference type="AlphaFoldDB" id="A0A1H8MG21"/>
<keyword evidence="1" id="KW-0413">Isomerase</keyword>